<dbReference type="InterPro" id="IPR050952">
    <property type="entry name" value="TRIM-NHL_E3_ligases"/>
</dbReference>
<dbReference type="RefSeq" id="WP_213528876.1">
    <property type="nucleotide sequence ID" value="NZ_BOVJ01000074.1"/>
</dbReference>
<evidence type="ECO:0000256" key="5">
    <source>
        <dbReference type="ARBA" id="ARBA00023136"/>
    </source>
</evidence>
<dbReference type="PANTHER" id="PTHR24104">
    <property type="entry name" value="E3 UBIQUITIN-PROTEIN LIGASE NHLRC1-RELATED"/>
    <property type="match status" value="1"/>
</dbReference>
<evidence type="ECO:0000256" key="4">
    <source>
        <dbReference type="ARBA" id="ARBA00022989"/>
    </source>
</evidence>
<dbReference type="Pfam" id="PF04893">
    <property type="entry name" value="Yip1"/>
    <property type="match status" value="1"/>
</dbReference>
<feature type="transmembrane region" description="Helical" evidence="7">
    <location>
        <begin position="608"/>
        <end position="630"/>
    </location>
</feature>
<dbReference type="CDD" id="cd05819">
    <property type="entry name" value="NHL"/>
    <property type="match status" value="1"/>
</dbReference>
<feature type="transmembrane region" description="Helical" evidence="7">
    <location>
        <begin position="436"/>
        <end position="456"/>
    </location>
</feature>
<feature type="domain" description="Yip1" evidence="8">
    <location>
        <begin position="486"/>
        <end position="632"/>
    </location>
</feature>
<dbReference type="SUPFAM" id="SSF48452">
    <property type="entry name" value="TPR-like"/>
    <property type="match status" value="1"/>
</dbReference>
<dbReference type="Gene3D" id="2.120.10.30">
    <property type="entry name" value="TolB, C-terminal domain"/>
    <property type="match status" value="1"/>
</dbReference>
<dbReference type="InterPro" id="IPR011990">
    <property type="entry name" value="TPR-like_helical_dom_sf"/>
</dbReference>
<comment type="caution">
    <text evidence="9">The sequence shown here is derived from an EMBL/GenBank/DDBJ whole genome shotgun (WGS) entry which is preliminary data.</text>
</comment>
<protein>
    <recommendedName>
        <fullName evidence="8">Yip1 domain-containing protein</fullName>
    </recommendedName>
</protein>
<dbReference type="InterPro" id="IPR006977">
    <property type="entry name" value="Yip1_dom"/>
</dbReference>
<dbReference type="Proteomes" id="UP000680304">
    <property type="component" value="Unassembled WGS sequence"/>
</dbReference>
<accession>A0ABQ4N7J9</accession>
<evidence type="ECO:0000259" key="8">
    <source>
        <dbReference type="Pfam" id="PF04893"/>
    </source>
</evidence>
<organism evidence="9 10">
    <name type="scientific">Paenibacillus cisolokensis</name>
    <dbReference type="NCBI Taxonomy" id="1658519"/>
    <lineage>
        <taxon>Bacteria</taxon>
        <taxon>Bacillati</taxon>
        <taxon>Bacillota</taxon>
        <taxon>Bacilli</taxon>
        <taxon>Bacillales</taxon>
        <taxon>Paenibacillaceae</taxon>
        <taxon>Paenibacillus</taxon>
    </lineage>
</organism>
<evidence type="ECO:0000256" key="1">
    <source>
        <dbReference type="ARBA" id="ARBA00004141"/>
    </source>
</evidence>
<dbReference type="EMBL" id="BOVJ01000074">
    <property type="protein sequence ID" value="GIQ63886.1"/>
    <property type="molecule type" value="Genomic_DNA"/>
</dbReference>
<feature type="repeat" description="NHL" evidence="6">
    <location>
        <begin position="86"/>
        <end position="121"/>
    </location>
</feature>
<feature type="repeat" description="NHL" evidence="6">
    <location>
        <begin position="38"/>
        <end position="70"/>
    </location>
</feature>
<evidence type="ECO:0000256" key="3">
    <source>
        <dbReference type="ARBA" id="ARBA00022737"/>
    </source>
</evidence>
<dbReference type="SUPFAM" id="SSF101898">
    <property type="entry name" value="NHL repeat"/>
    <property type="match status" value="1"/>
</dbReference>
<evidence type="ECO:0000256" key="6">
    <source>
        <dbReference type="PROSITE-ProRule" id="PRU00504"/>
    </source>
</evidence>
<dbReference type="Pfam" id="PF01436">
    <property type="entry name" value="NHL"/>
    <property type="match status" value="1"/>
</dbReference>
<evidence type="ECO:0000313" key="9">
    <source>
        <dbReference type="EMBL" id="GIQ63886.1"/>
    </source>
</evidence>
<feature type="transmembrane region" description="Helical" evidence="7">
    <location>
        <begin position="509"/>
        <end position="533"/>
    </location>
</feature>
<dbReference type="InterPro" id="IPR001258">
    <property type="entry name" value="NHL_repeat"/>
</dbReference>
<keyword evidence="5 7" id="KW-0472">Membrane</keyword>
<feature type="transmembrane region" description="Helical" evidence="7">
    <location>
        <begin position="545"/>
        <end position="564"/>
    </location>
</feature>
<feature type="transmembrane region" description="Helical" evidence="7">
    <location>
        <begin position="576"/>
        <end position="596"/>
    </location>
</feature>
<evidence type="ECO:0000313" key="10">
    <source>
        <dbReference type="Proteomes" id="UP000680304"/>
    </source>
</evidence>
<evidence type="ECO:0000256" key="2">
    <source>
        <dbReference type="ARBA" id="ARBA00022692"/>
    </source>
</evidence>
<keyword evidence="4 7" id="KW-1133">Transmembrane helix</keyword>
<keyword evidence="3" id="KW-0677">Repeat</keyword>
<gene>
    <name evidence="9" type="ORF">PACILC2_24540</name>
</gene>
<dbReference type="Gene3D" id="1.25.40.10">
    <property type="entry name" value="Tetratricopeptide repeat domain"/>
    <property type="match status" value="1"/>
</dbReference>
<evidence type="ECO:0000256" key="7">
    <source>
        <dbReference type="SAM" id="Phobius"/>
    </source>
</evidence>
<name>A0ABQ4N7J9_9BACL</name>
<proteinExistence type="predicted"/>
<sequence length="660" mass="73876">MVPYETYVYDYEGEYAVSPDAYVPDRVLDARDMGIDSGNLQQPADLVAGEDGDIYIADTGNNRIVVLDGRFRLRREIARFVRADTGETDGFNSPAGLFFSGEGLLYVADSKNARIVVLRPDGELVRILEAPDSDVLPAGFVYEPTALGVDPAGRIYVISKSTNMGVIALNADGQFDGFVGAEKVAPKVLDLFWRLITTKEQKLRSAKNVPTEYNNITIDEIGFAYVTSSAIDARNQYNALRNRDKSSQYAPVKRLNNMGVDVLKREGAFPPAGDLVSSGRVSRFIDVALAGHGIYSTLDSTRQKIFTYDEDGNLLYVFGGYGSQKGVFRSASALAYRGGSLLVLDRDTAKLTVFRRTEYGDNIAEAIRLRKERKYNESIEAWRKVLKQNPNFEMAYAGVAQSNMRQGEYREAMKHYKLASDWENYFKAFAEYRKEVVGRIILLIPFAAVLAIWLVVRFFRYAARVNASGWRKSGRRTLWEELLYAFHVMVHPFDGFWDLKHERRGSVRAAVLIVLAVMGADIFRTLAGGYVLNPTDWRAVELADTVLTVLVPFVLWCCANWGLTTLMDGEGSLKDIFVASAYSLMPIVVISVPATVFSNALVQQEAQFLAFFSALAYGWALLLIFVGVMVTNDYTPFKICTPPSYRWSAWDLSPFCRYCS</sequence>
<keyword evidence="2 7" id="KW-0812">Transmembrane</keyword>
<dbReference type="InterPro" id="IPR011042">
    <property type="entry name" value="6-blade_b-propeller_TolB-like"/>
</dbReference>
<comment type="subcellular location">
    <subcellularLocation>
        <location evidence="1">Membrane</location>
        <topology evidence="1">Multi-pass membrane protein</topology>
    </subcellularLocation>
</comment>
<keyword evidence="10" id="KW-1185">Reference proteome</keyword>
<reference evidence="9 10" key="1">
    <citation type="submission" date="2021-04" db="EMBL/GenBank/DDBJ databases">
        <title>Draft genome sequence of Paenibacillus cisolokensis, LC2-13A.</title>
        <authorList>
            <person name="Uke A."/>
            <person name="Chhe C."/>
            <person name="Baramee S."/>
            <person name="Kosugi A."/>
        </authorList>
    </citation>
    <scope>NUCLEOTIDE SEQUENCE [LARGE SCALE GENOMIC DNA]</scope>
    <source>
        <strain evidence="9 10">LC2-13A</strain>
    </source>
</reference>
<dbReference type="PROSITE" id="PS51125">
    <property type="entry name" value="NHL"/>
    <property type="match status" value="2"/>
</dbReference>